<dbReference type="InterPro" id="IPR020472">
    <property type="entry name" value="WD40_PAC1"/>
</dbReference>
<keyword evidence="2" id="KW-0677">Repeat</keyword>
<evidence type="ECO:0000256" key="1">
    <source>
        <dbReference type="ARBA" id="ARBA00022574"/>
    </source>
</evidence>
<gene>
    <name evidence="5" type="ORF">Agub_g4328</name>
</gene>
<evidence type="ECO:0000256" key="4">
    <source>
        <dbReference type="SAM" id="MobiDB-lite"/>
    </source>
</evidence>
<keyword evidence="6" id="KW-1185">Reference proteome</keyword>
<name>A0AAD3HJV3_9CHLO</name>
<dbReference type="InterPro" id="IPR001680">
    <property type="entry name" value="WD40_rpt"/>
</dbReference>
<feature type="repeat" description="WD" evidence="3">
    <location>
        <begin position="664"/>
        <end position="706"/>
    </location>
</feature>
<accession>A0AAD3HJV3</accession>
<protein>
    <submittedName>
        <fullName evidence="5">Uncharacterized protein</fullName>
    </submittedName>
</protein>
<feature type="compositionally biased region" description="Low complexity" evidence="4">
    <location>
        <begin position="200"/>
        <end position="221"/>
    </location>
</feature>
<dbReference type="PROSITE" id="PS00678">
    <property type="entry name" value="WD_REPEATS_1"/>
    <property type="match status" value="3"/>
</dbReference>
<evidence type="ECO:0000256" key="2">
    <source>
        <dbReference type="ARBA" id="ARBA00022737"/>
    </source>
</evidence>
<sequence length="915" mass="94200">MRPHVCIPSGCQQWVSKTVAVGVDKFAYMSSLAIYVHSSQTYLPLAILAKHEKHLSALAMSPYDANLLACAISNHELRLYDVDTELPISSVKYSSPKATVSILEWHRSQPGILLAAVGSHLYAWDVSAACSLHGSGTAATANSTATTNTSNGNTGNGSNNTSSGGGAGYTVAAPPPPQPAPPPQPPPRSMLMRLKGARGGAAADGSPSASSSPSSSAPSAPHVGRWVFLRDLGAVITAIDQCASPAATTATATATTSPAAAAGAASGGAAAASGGATQLAVATAGSRVVLLELQPSGLAVRREVRSITLPDAATGGSGSGSGSATTAPSAISSVSWEPLSGSGLLLVVTRGGTMALYDASSGEVVLQYGKQPATAARFTAFLPSQPGNFLCSSSRSGALQLYNVSQPHPLRMLKLGGGLVQGFTLINPRQQHQQSGAPAAAAATSARRGAASLALVSFGDGSLCVYDLAGQQVVWRQEGGHTETIFDCRFCTTDPDLLATACFDSIVRIWDVRSGRCVRQLAGAEGILYSLSWSADGRLLAACNDVGAVYLYDMARGLLVKALRQHAKQALKVSFHPTKPTLLASASIDGTVVVFSADGDTHRTLRHFAPVAGLAWSCWAGGGGGGGGGGGAPAHQLLATCCDTGQVHVWDLQRPTEDCLVRTLERHASRAFHLEFSPLLPHTLLSSSNDRTARVWDVAAGDCTAVLQGHTAEVRAVAWHPEVAHICFTGSWDATIRVWDVRSGACLHVASDHHADVYGLSCHPRRPFLLASCSRDTTLRLWSTLELTPHLLPQALVRPLSELRAAPQEALQRPPAAPALLSGAGSRELAERLGAAAAGGGGGARGGGGGGCSPLERLAALCEFFLPPACMDVFWDLAHTVRRGGAATTPADDGGGASGGTSGGLLLPSSRQRFS</sequence>
<dbReference type="InterPro" id="IPR019775">
    <property type="entry name" value="WD40_repeat_CS"/>
</dbReference>
<feature type="repeat" description="WD" evidence="3">
    <location>
        <begin position="750"/>
        <end position="783"/>
    </location>
</feature>
<feature type="region of interest" description="Disordered" evidence="4">
    <location>
        <begin position="885"/>
        <end position="915"/>
    </location>
</feature>
<feature type="compositionally biased region" description="Gly residues" evidence="4">
    <location>
        <begin position="893"/>
        <end position="903"/>
    </location>
</feature>
<evidence type="ECO:0000313" key="6">
    <source>
        <dbReference type="Proteomes" id="UP001054857"/>
    </source>
</evidence>
<dbReference type="Proteomes" id="UP001054857">
    <property type="component" value="Unassembled WGS sequence"/>
</dbReference>
<dbReference type="PROSITE" id="PS50082">
    <property type="entry name" value="WD_REPEATS_2"/>
    <property type="match status" value="4"/>
</dbReference>
<feature type="compositionally biased region" description="Low complexity" evidence="4">
    <location>
        <begin position="137"/>
        <end position="162"/>
    </location>
</feature>
<proteinExistence type="predicted"/>
<dbReference type="Pfam" id="PF00400">
    <property type="entry name" value="WD40"/>
    <property type="match status" value="6"/>
</dbReference>
<dbReference type="AlphaFoldDB" id="A0AAD3HJV3"/>
<comment type="caution">
    <text evidence="5">The sequence shown here is derived from an EMBL/GenBank/DDBJ whole genome shotgun (WGS) entry which is preliminary data.</text>
</comment>
<feature type="compositionally biased region" description="Pro residues" evidence="4">
    <location>
        <begin position="173"/>
        <end position="188"/>
    </location>
</feature>
<dbReference type="PANTHER" id="PTHR44464:SF1">
    <property type="entry name" value="WD REPEAT-CONTAINING PROTEIN 17"/>
    <property type="match status" value="1"/>
</dbReference>
<evidence type="ECO:0000256" key="3">
    <source>
        <dbReference type="PROSITE-ProRule" id="PRU00221"/>
    </source>
</evidence>
<feature type="region of interest" description="Disordered" evidence="4">
    <location>
        <begin position="137"/>
        <end position="221"/>
    </location>
</feature>
<feature type="repeat" description="WD" evidence="3">
    <location>
        <begin position="707"/>
        <end position="749"/>
    </location>
</feature>
<dbReference type="EMBL" id="BMAR01000005">
    <property type="protein sequence ID" value="GFR43266.1"/>
    <property type="molecule type" value="Genomic_DNA"/>
</dbReference>
<feature type="non-terminal residue" evidence="5">
    <location>
        <position position="915"/>
    </location>
</feature>
<dbReference type="SMART" id="SM00320">
    <property type="entry name" value="WD40"/>
    <property type="match status" value="11"/>
</dbReference>
<dbReference type="InterPro" id="IPR036322">
    <property type="entry name" value="WD40_repeat_dom_sf"/>
</dbReference>
<dbReference type="InterPro" id="IPR015943">
    <property type="entry name" value="WD40/YVTN_repeat-like_dom_sf"/>
</dbReference>
<feature type="repeat" description="WD" evidence="3">
    <location>
        <begin position="478"/>
        <end position="520"/>
    </location>
</feature>
<keyword evidence="1 3" id="KW-0853">WD repeat</keyword>
<dbReference type="SUPFAM" id="SSF50978">
    <property type="entry name" value="WD40 repeat-like"/>
    <property type="match status" value="1"/>
</dbReference>
<dbReference type="InterPro" id="IPR011047">
    <property type="entry name" value="Quinoprotein_ADH-like_sf"/>
</dbReference>
<dbReference type="CDD" id="cd00200">
    <property type="entry name" value="WD40"/>
    <property type="match status" value="1"/>
</dbReference>
<dbReference type="PRINTS" id="PR00320">
    <property type="entry name" value="GPROTEINBRPT"/>
</dbReference>
<dbReference type="PANTHER" id="PTHR44464">
    <property type="entry name" value="WD REPEAT-CONTAINING PROTEIN 17"/>
    <property type="match status" value="1"/>
</dbReference>
<dbReference type="PROSITE" id="PS50294">
    <property type="entry name" value="WD_REPEATS_REGION"/>
    <property type="match status" value="2"/>
</dbReference>
<organism evidence="5 6">
    <name type="scientific">Astrephomene gubernaculifera</name>
    <dbReference type="NCBI Taxonomy" id="47775"/>
    <lineage>
        <taxon>Eukaryota</taxon>
        <taxon>Viridiplantae</taxon>
        <taxon>Chlorophyta</taxon>
        <taxon>core chlorophytes</taxon>
        <taxon>Chlorophyceae</taxon>
        <taxon>CS clade</taxon>
        <taxon>Chlamydomonadales</taxon>
        <taxon>Astrephomenaceae</taxon>
        <taxon>Astrephomene</taxon>
    </lineage>
</organism>
<dbReference type="Gene3D" id="2.130.10.10">
    <property type="entry name" value="YVTN repeat-like/Quinoprotein amine dehydrogenase"/>
    <property type="match status" value="4"/>
</dbReference>
<reference evidence="5 6" key="1">
    <citation type="journal article" date="2021" name="Sci. Rep.">
        <title>Genome sequencing of the multicellular alga Astrephomene provides insights into convergent evolution of germ-soma differentiation.</title>
        <authorList>
            <person name="Yamashita S."/>
            <person name="Yamamoto K."/>
            <person name="Matsuzaki R."/>
            <person name="Suzuki S."/>
            <person name="Yamaguchi H."/>
            <person name="Hirooka S."/>
            <person name="Minakuchi Y."/>
            <person name="Miyagishima S."/>
            <person name="Kawachi M."/>
            <person name="Toyoda A."/>
            <person name="Nozaki H."/>
        </authorList>
    </citation>
    <scope>NUCLEOTIDE SEQUENCE [LARGE SCALE GENOMIC DNA]</scope>
    <source>
        <strain evidence="5 6">NIES-4017</strain>
    </source>
</reference>
<feature type="compositionally biased region" description="Low complexity" evidence="4">
    <location>
        <begin position="904"/>
        <end position="915"/>
    </location>
</feature>
<evidence type="ECO:0000313" key="5">
    <source>
        <dbReference type="EMBL" id="GFR43266.1"/>
    </source>
</evidence>
<dbReference type="SUPFAM" id="SSF50998">
    <property type="entry name" value="Quinoprotein alcohol dehydrogenase-like"/>
    <property type="match status" value="1"/>
</dbReference>